<feature type="transmembrane region" description="Helical" evidence="4">
    <location>
        <begin position="49"/>
        <end position="70"/>
    </location>
</feature>
<dbReference type="InterPro" id="IPR021765">
    <property type="entry name" value="UstYa-like"/>
</dbReference>
<evidence type="ECO:0000256" key="4">
    <source>
        <dbReference type="SAM" id="Phobius"/>
    </source>
</evidence>
<keyword evidence="6" id="KW-1185">Reference proteome</keyword>
<dbReference type="Proteomes" id="UP001465976">
    <property type="component" value="Unassembled WGS sequence"/>
</dbReference>
<protein>
    <recommendedName>
        <fullName evidence="7">Tat pathway signal sequence</fullName>
    </recommendedName>
</protein>
<evidence type="ECO:0000256" key="1">
    <source>
        <dbReference type="ARBA" id="ARBA00004685"/>
    </source>
</evidence>
<dbReference type="PANTHER" id="PTHR33365">
    <property type="entry name" value="YALI0B05434P"/>
    <property type="match status" value="1"/>
</dbReference>
<dbReference type="EMBL" id="JBAHYK010002932">
    <property type="protein sequence ID" value="KAL0564193.1"/>
    <property type="molecule type" value="Genomic_DNA"/>
</dbReference>
<accession>A0ABR3EMT3</accession>
<organism evidence="5 6">
    <name type="scientific">Marasmius crinis-equi</name>
    <dbReference type="NCBI Taxonomy" id="585013"/>
    <lineage>
        <taxon>Eukaryota</taxon>
        <taxon>Fungi</taxon>
        <taxon>Dikarya</taxon>
        <taxon>Basidiomycota</taxon>
        <taxon>Agaricomycotina</taxon>
        <taxon>Agaricomycetes</taxon>
        <taxon>Agaricomycetidae</taxon>
        <taxon>Agaricales</taxon>
        <taxon>Marasmiineae</taxon>
        <taxon>Marasmiaceae</taxon>
        <taxon>Marasmius</taxon>
    </lineage>
</organism>
<sequence length="260" mass="30255">MNSKEREDSYDSGSYEPLLHGNDDFGNEPRSIPNGVLHRRARRWKFERLVIYLLVATNVISLLSFFGVWMQRKPISSSEQQLLYSPANHLLEQEVVTFHSAVHNDTTEYMGPPSPEVDQAWDDLYKFGLSRIPEQEAKLIPWKTIRIPGDPTHYAVALDVFHQLHCLNVIRRGFHPNYYSKEEQWHIDHCIEHLRQAITCSSDVSLIVWKWFPEKNKTLGLSGTPHTCRNFDKIYEWAKDSEHNLPAGDFNLNLHPPHDS</sequence>
<keyword evidence="4" id="KW-1133">Transmembrane helix</keyword>
<dbReference type="Pfam" id="PF11807">
    <property type="entry name" value="UstYa"/>
    <property type="match status" value="1"/>
</dbReference>
<gene>
    <name evidence="5" type="ORF">V5O48_017862</name>
</gene>
<evidence type="ECO:0008006" key="7">
    <source>
        <dbReference type="Google" id="ProtNLM"/>
    </source>
</evidence>
<comment type="caution">
    <text evidence="5">The sequence shown here is derived from an EMBL/GenBank/DDBJ whole genome shotgun (WGS) entry which is preliminary data.</text>
</comment>
<evidence type="ECO:0000313" key="6">
    <source>
        <dbReference type="Proteomes" id="UP001465976"/>
    </source>
</evidence>
<keyword evidence="4" id="KW-0812">Transmembrane</keyword>
<feature type="region of interest" description="Disordered" evidence="3">
    <location>
        <begin position="1"/>
        <end position="32"/>
    </location>
</feature>
<evidence type="ECO:0000313" key="5">
    <source>
        <dbReference type="EMBL" id="KAL0564193.1"/>
    </source>
</evidence>
<dbReference type="PANTHER" id="PTHR33365:SF4">
    <property type="entry name" value="CYCLOCHLOROTINE BIOSYNTHESIS PROTEIN O"/>
    <property type="match status" value="1"/>
</dbReference>
<name>A0ABR3EMT3_9AGAR</name>
<evidence type="ECO:0000256" key="3">
    <source>
        <dbReference type="SAM" id="MobiDB-lite"/>
    </source>
</evidence>
<reference evidence="5 6" key="1">
    <citation type="submission" date="2024-02" db="EMBL/GenBank/DDBJ databases">
        <title>A draft genome for the cacao thread blight pathogen Marasmius crinis-equi.</title>
        <authorList>
            <person name="Cohen S.P."/>
            <person name="Baruah I.K."/>
            <person name="Amoako-Attah I."/>
            <person name="Bukari Y."/>
            <person name="Meinhardt L.W."/>
            <person name="Bailey B.A."/>
        </authorList>
    </citation>
    <scope>NUCLEOTIDE SEQUENCE [LARGE SCALE GENOMIC DNA]</scope>
    <source>
        <strain evidence="5 6">GH-76</strain>
    </source>
</reference>
<comment type="similarity">
    <text evidence="2">Belongs to the ustYa family.</text>
</comment>
<keyword evidence="4" id="KW-0472">Membrane</keyword>
<evidence type="ECO:0000256" key="2">
    <source>
        <dbReference type="ARBA" id="ARBA00035112"/>
    </source>
</evidence>
<comment type="pathway">
    <text evidence="1">Mycotoxin biosynthesis.</text>
</comment>
<proteinExistence type="inferred from homology"/>